<comment type="subcellular location">
    <subcellularLocation>
        <location evidence="2">Secreted</location>
    </subcellularLocation>
</comment>
<protein>
    <recommendedName>
        <fullName evidence="15">lytic cellulose monooxygenase (C4-dehydrogenating)</fullName>
        <ecNumber evidence="15">1.14.99.56</ecNumber>
    </recommendedName>
</protein>
<dbReference type="PANTHER" id="PTHR33353">
    <property type="entry name" value="PUTATIVE (AFU_ORTHOLOGUE AFUA_1G12560)-RELATED"/>
    <property type="match status" value="1"/>
</dbReference>
<dbReference type="RefSeq" id="XP_070919524.1">
    <property type="nucleotide sequence ID" value="XM_071063423.1"/>
</dbReference>
<evidence type="ECO:0000256" key="10">
    <source>
        <dbReference type="ARBA" id="ARBA00023157"/>
    </source>
</evidence>
<evidence type="ECO:0000256" key="9">
    <source>
        <dbReference type="ARBA" id="ARBA00023033"/>
    </source>
</evidence>
<proteinExistence type="inferred from homology"/>
<keyword evidence="8" id="KW-0186">Copper</keyword>
<comment type="cofactor">
    <cofactor evidence="1">
        <name>Cu(2+)</name>
        <dbReference type="ChEBI" id="CHEBI:29036"/>
    </cofactor>
</comment>
<evidence type="ECO:0000256" key="5">
    <source>
        <dbReference type="ARBA" id="ARBA00022729"/>
    </source>
</evidence>
<keyword evidence="11" id="KW-0119">Carbohydrate metabolism</keyword>
<organism evidence="17 18">
    <name type="scientific">Madurella fahalii</name>
    <dbReference type="NCBI Taxonomy" id="1157608"/>
    <lineage>
        <taxon>Eukaryota</taxon>
        <taxon>Fungi</taxon>
        <taxon>Dikarya</taxon>
        <taxon>Ascomycota</taxon>
        <taxon>Pezizomycotina</taxon>
        <taxon>Sordariomycetes</taxon>
        <taxon>Sordariomycetidae</taxon>
        <taxon>Sordariales</taxon>
        <taxon>Sordariales incertae sedis</taxon>
        <taxon>Madurella</taxon>
    </lineage>
</organism>
<comment type="similarity">
    <text evidence="13">Belongs to the polysaccharide monooxygenase AA9 family.</text>
</comment>
<keyword evidence="12" id="KW-0624">Polysaccharide degradation</keyword>
<evidence type="ECO:0000313" key="17">
    <source>
        <dbReference type="EMBL" id="GAB1317793.1"/>
    </source>
</evidence>
<evidence type="ECO:0000256" key="12">
    <source>
        <dbReference type="ARBA" id="ARBA00023326"/>
    </source>
</evidence>
<accession>A0ABQ0GJ56</accession>
<keyword evidence="4" id="KW-0479">Metal-binding</keyword>
<evidence type="ECO:0000256" key="1">
    <source>
        <dbReference type="ARBA" id="ARBA00001973"/>
    </source>
</evidence>
<name>A0ABQ0GJ56_9PEZI</name>
<sequence length="247" mass="26915">MKFSSFIVGAIAAQGVSAHYWFDTNIINGAVQPAYKYVRESTRATKYNPIKFSSNPAADLRDGSTIDGPDSRCNQGAFSSAGRTQVLTVNAGDEIRLRLAAGAQFQHPGPGFVYLSRAPNDNVKAYDGSGNWFKIHQEGVCNQGADFKSNAWCSWGRNWIAARIPRNTPNGEYLARFEHIGIHRSHVNQPEHYVACMQIKVVNGGSGQPGPTVKFPGAYKSSDPYASFSIYGGYKNFPMPGPAVWSG</sequence>
<dbReference type="Gene3D" id="2.70.50.70">
    <property type="match status" value="1"/>
</dbReference>
<feature type="domain" description="Auxiliary Activity family 9 catalytic" evidence="16">
    <location>
        <begin position="19"/>
        <end position="232"/>
    </location>
</feature>
<evidence type="ECO:0000256" key="6">
    <source>
        <dbReference type="ARBA" id="ARBA00023001"/>
    </source>
</evidence>
<keyword evidence="9" id="KW-0503">Monooxygenase</keyword>
<evidence type="ECO:0000313" key="18">
    <source>
        <dbReference type="Proteomes" id="UP001628179"/>
    </source>
</evidence>
<gene>
    <name evidence="17" type="ORF">MFIFM68171_08003</name>
</gene>
<comment type="caution">
    <text evidence="17">The sequence shown here is derived from an EMBL/GenBank/DDBJ whole genome shotgun (WGS) entry which is preliminary data.</text>
</comment>
<keyword evidence="3" id="KW-0964">Secreted</keyword>
<keyword evidence="18" id="KW-1185">Reference proteome</keyword>
<evidence type="ECO:0000256" key="2">
    <source>
        <dbReference type="ARBA" id="ARBA00004613"/>
    </source>
</evidence>
<dbReference type="EMBL" id="BAAFSV010000004">
    <property type="protein sequence ID" value="GAB1317793.1"/>
    <property type="molecule type" value="Genomic_DNA"/>
</dbReference>
<evidence type="ECO:0000256" key="3">
    <source>
        <dbReference type="ARBA" id="ARBA00022525"/>
    </source>
</evidence>
<evidence type="ECO:0000256" key="15">
    <source>
        <dbReference type="ARBA" id="ARBA00047174"/>
    </source>
</evidence>
<keyword evidence="10" id="KW-1015">Disulfide bond</keyword>
<dbReference type="PANTHER" id="PTHR33353:SF2">
    <property type="entry name" value="ENDO-BETA-1,4-GLUCANASE D"/>
    <property type="match status" value="1"/>
</dbReference>
<evidence type="ECO:0000256" key="11">
    <source>
        <dbReference type="ARBA" id="ARBA00023277"/>
    </source>
</evidence>
<comment type="catalytic activity">
    <reaction evidence="14">
        <text>[(1-&gt;4)-beta-D-glucosyl]n+m + reduced acceptor + O2 = 4-dehydro-beta-D-glucosyl-[(1-&gt;4)-beta-D-glucosyl]n-1 + [(1-&gt;4)-beta-D-glucosyl]m + acceptor + H2O.</text>
        <dbReference type="EC" id="1.14.99.56"/>
    </reaction>
</comment>
<evidence type="ECO:0000256" key="4">
    <source>
        <dbReference type="ARBA" id="ARBA00022723"/>
    </source>
</evidence>
<evidence type="ECO:0000256" key="8">
    <source>
        <dbReference type="ARBA" id="ARBA00023008"/>
    </source>
</evidence>
<keyword evidence="6" id="KW-0136">Cellulose degradation</keyword>
<evidence type="ECO:0000256" key="7">
    <source>
        <dbReference type="ARBA" id="ARBA00023002"/>
    </source>
</evidence>
<evidence type="ECO:0000259" key="16">
    <source>
        <dbReference type="Pfam" id="PF03443"/>
    </source>
</evidence>
<dbReference type="Pfam" id="PF03443">
    <property type="entry name" value="AA9"/>
    <property type="match status" value="1"/>
</dbReference>
<evidence type="ECO:0000256" key="13">
    <source>
        <dbReference type="ARBA" id="ARBA00044502"/>
    </source>
</evidence>
<keyword evidence="7" id="KW-0560">Oxidoreductase</keyword>
<dbReference type="InterPro" id="IPR005103">
    <property type="entry name" value="AA9_LPMO"/>
</dbReference>
<dbReference type="EC" id="1.14.99.56" evidence="15"/>
<dbReference type="InterPro" id="IPR049892">
    <property type="entry name" value="AA9"/>
</dbReference>
<evidence type="ECO:0000256" key="14">
    <source>
        <dbReference type="ARBA" id="ARBA00045077"/>
    </source>
</evidence>
<dbReference type="Proteomes" id="UP001628179">
    <property type="component" value="Unassembled WGS sequence"/>
</dbReference>
<keyword evidence="5" id="KW-0732">Signal</keyword>
<dbReference type="CDD" id="cd21175">
    <property type="entry name" value="LPMO_AA9"/>
    <property type="match status" value="1"/>
</dbReference>
<dbReference type="GeneID" id="98178746"/>
<reference evidence="17 18" key="1">
    <citation type="submission" date="2024-09" db="EMBL/GenBank/DDBJ databases">
        <title>Itraconazole resistance in Madurella fahalii resulting from another homologue of gene encoding cytochrome P450 14-alpha sterol demethylase (CYP51).</title>
        <authorList>
            <person name="Yoshioka I."/>
            <person name="Fahal A.H."/>
            <person name="Kaneko S."/>
            <person name="Yaguchi T."/>
        </authorList>
    </citation>
    <scope>NUCLEOTIDE SEQUENCE [LARGE SCALE GENOMIC DNA]</scope>
    <source>
        <strain evidence="17 18">IFM 68171</strain>
    </source>
</reference>